<evidence type="ECO:0000256" key="15">
    <source>
        <dbReference type="ARBA" id="ARBA00024531"/>
    </source>
</evidence>
<comment type="catalytic activity">
    <reaction evidence="15">
        <text>a 1,2-diacyl-sn-glycerol + H2O = a 2-acylglycerol + a fatty acid + H(+)</text>
        <dbReference type="Rhea" id="RHEA:33275"/>
        <dbReference type="ChEBI" id="CHEBI:15377"/>
        <dbReference type="ChEBI" id="CHEBI:15378"/>
        <dbReference type="ChEBI" id="CHEBI:17389"/>
        <dbReference type="ChEBI" id="CHEBI:17815"/>
        <dbReference type="ChEBI" id="CHEBI:28868"/>
        <dbReference type="EC" id="3.1.1.116"/>
    </reaction>
    <physiologicalReaction direction="left-to-right" evidence="15">
        <dbReference type="Rhea" id="RHEA:33276"/>
    </physiologicalReaction>
</comment>
<evidence type="ECO:0000256" key="1">
    <source>
        <dbReference type="ARBA" id="ARBA00001913"/>
    </source>
</evidence>
<keyword evidence="3" id="KW-1003">Cell membrane</keyword>
<dbReference type="Pfam" id="PF01363">
    <property type="entry name" value="FYVE"/>
    <property type="match status" value="2"/>
</dbReference>
<proteinExistence type="predicted"/>
<protein>
    <recommendedName>
        <fullName evidence="16">sn-1-specific diacylglycerol lipase</fullName>
        <ecNumber evidence="16">3.1.1.116</ecNumber>
    </recommendedName>
</protein>
<evidence type="ECO:0000256" key="9">
    <source>
        <dbReference type="ARBA" id="ARBA00022833"/>
    </source>
</evidence>
<keyword evidence="10" id="KW-0106">Calcium</keyword>
<evidence type="ECO:0000256" key="12">
    <source>
        <dbReference type="ARBA" id="ARBA00022989"/>
    </source>
</evidence>
<feature type="domain" description="FYVE-type" evidence="19">
    <location>
        <begin position="841"/>
        <end position="910"/>
    </location>
</feature>
<evidence type="ECO:0000256" key="8">
    <source>
        <dbReference type="ARBA" id="ARBA00022801"/>
    </source>
</evidence>
<dbReference type="PROSITE" id="PS50178">
    <property type="entry name" value="ZF_FYVE"/>
    <property type="match status" value="2"/>
</dbReference>
<evidence type="ECO:0000256" key="16">
    <source>
        <dbReference type="ARBA" id="ARBA00026104"/>
    </source>
</evidence>
<dbReference type="CDD" id="cd00519">
    <property type="entry name" value="Lipase_3"/>
    <property type="match status" value="1"/>
</dbReference>
<sequence length="910" mass="99230">MDEVVENQRWYALSGWSDKLLEKDPPAWSDAARRLAKAKPPLPHAEWHFYRGDEYDENGWLYSASFDLSDFGAKNAASVVRSRVWLKASTEPTQAPPPMTDLPLSPVASASMEAPPVTSAPSTEAPSFTEDKPAPIPAPAAVPVKQGGYLSRFSSAALNVSKSAVDFAASKSVGAVLTAALSVHEVSAYAYDAAHAAAVSALAADTAVAPPRPKGPSAARSPNASARRFPDLTPMEKAMVSCCADLAVHPVASAPEPVLRPDCTQCKSPFGISKYRYHCGYCGEAYCRDHLPATERLHALGGTAPVKICATCVDFLAQKIDMQQRNWRVERVRDYLDRTLAPYVSVSTDTALDKAFRAAEGTLAAAKAAPLGATAKMAVVSADFLRKYGRAGLIGFVLRNEFMQSFNTLKALLGDMESLSVQDAAVGLYYFMATNRGHRGGHPLDEREMHAGCPIVPDALLHELIRFAPITLHAIYELDILDIQRFVKLQGFTLLFASVEHRTANQPAFGLVARADEKLAVLLVRGSKSVQDILTDLQVAPGDATSSHGPLDAFAHHGMAQAAAWIKAQTIDALRELHARGYRLMVNGHSLGGGVAALLAVMLHAEFPDVQCYAYAVPACANIETAAACAPYVHSVVLRDDFVPRAKTHNIVRLSTELKQFRDEWKNTALEDWTAVKSRVKSVWAPRKREWAQMEAARTRGTLLPHSETPLVDAAVPSREAAVDAWTLTRSNLVDKYSESNGSSPKAPVTPRTTDDDDDDGHEMETDSAVELFVPGQVIHLYYTHGVYEAAFVDRNCDALGKIHVFENMLSDHLGRNYLAALRIVRDARKASSAPPPWVCFNTHTRCMCCEAPFTWNSTSQSEAQANRDQHNCRSCGWLVCDGCSEKRKPLPEYGINTPVRVCDKCFYKA</sequence>
<keyword evidence="5" id="KW-0812">Transmembrane</keyword>
<organism evidence="20 21">
    <name type="scientific">Saprolegnia parasitica (strain CBS 223.65)</name>
    <dbReference type="NCBI Taxonomy" id="695850"/>
    <lineage>
        <taxon>Eukaryota</taxon>
        <taxon>Sar</taxon>
        <taxon>Stramenopiles</taxon>
        <taxon>Oomycota</taxon>
        <taxon>Saprolegniomycetes</taxon>
        <taxon>Saprolegniales</taxon>
        <taxon>Saprolegniaceae</taxon>
        <taxon>Saprolegnia</taxon>
    </lineage>
</organism>
<dbReference type="GO" id="GO:0016298">
    <property type="term" value="F:lipase activity"/>
    <property type="evidence" value="ECO:0007669"/>
    <property type="project" value="TreeGrafter"/>
</dbReference>
<dbReference type="GO" id="GO:0016042">
    <property type="term" value="P:lipid catabolic process"/>
    <property type="evidence" value="ECO:0007669"/>
    <property type="project" value="UniProtKB-KW"/>
</dbReference>
<dbReference type="InterPro" id="IPR052214">
    <property type="entry name" value="DAG_Lipase-Related"/>
</dbReference>
<evidence type="ECO:0000256" key="11">
    <source>
        <dbReference type="ARBA" id="ARBA00022963"/>
    </source>
</evidence>
<dbReference type="InterPro" id="IPR017455">
    <property type="entry name" value="Znf_FYVE-rel"/>
</dbReference>
<evidence type="ECO:0000256" key="14">
    <source>
        <dbReference type="ARBA" id="ARBA00023136"/>
    </source>
</evidence>
<evidence type="ECO:0000256" key="7">
    <source>
        <dbReference type="ARBA" id="ARBA00022771"/>
    </source>
</evidence>
<dbReference type="GeneID" id="24126480"/>
<dbReference type="InterPro" id="IPR002921">
    <property type="entry name" value="Fungal_lipase-type"/>
</dbReference>
<dbReference type="Proteomes" id="UP000030745">
    <property type="component" value="Unassembled WGS sequence"/>
</dbReference>
<dbReference type="EC" id="3.1.1.116" evidence="16"/>
<dbReference type="EMBL" id="KK583198">
    <property type="protein sequence ID" value="KDO31390.1"/>
    <property type="molecule type" value="Genomic_DNA"/>
</dbReference>
<name>A0A067CQ66_SAPPC</name>
<dbReference type="VEuPathDB" id="FungiDB:SPRG_04007"/>
<dbReference type="GO" id="GO:0008270">
    <property type="term" value="F:zinc ion binding"/>
    <property type="evidence" value="ECO:0007669"/>
    <property type="project" value="UniProtKB-KW"/>
</dbReference>
<keyword evidence="21" id="KW-1185">Reference proteome</keyword>
<dbReference type="PANTHER" id="PTHR45792:SF8">
    <property type="entry name" value="DIACYLGLYCEROL LIPASE-ALPHA"/>
    <property type="match status" value="1"/>
</dbReference>
<feature type="region of interest" description="Disordered" evidence="18">
    <location>
        <begin position="91"/>
        <end position="132"/>
    </location>
</feature>
<keyword evidence="7 17" id="KW-0863">Zinc-finger</keyword>
<dbReference type="GO" id="GO:0005886">
    <property type="term" value="C:plasma membrane"/>
    <property type="evidence" value="ECO:0007669"/>
    <property type="project" value="UniProtKB-SubCell"/>
</dbReference>
<keyword evidence="13" id="KW-0443">Lipid metabolism</keyword>
<comment type="subcellular location">
    <subcellularLocation>
        <location evidence="2">Cell membrane</location>
        <topology evidence="2">Multi-pass membrane protein</topology>
    </subcellularLocation>
</comment>
<evidence type="ECO:0000256" key="6">
    <source>
        <dbReference type="ARBA" id="ARBA00022723"/>
    </source>
</evidence>
<feature type="compositionally biased region" description="Low complexity" evidence="18">
    <location>
        <begin position="216"/>
        <end position="227"/>
    </location>
</feature>
<feature type="domain" description="FYVE-type" evidence="19">
    <location>
        <begin position="263"/>
        <end position="317"/>
    </location>
</feature>
<accession>A0A067CQ66</accession>
<dbReference type="CDD" id="cd00065">
    <property type="entry name" value="FYVE_like_SF"/>
    <property type="match status" value="1"/>
</dbReference>
<keyword evidence="12" id="KW-1133">Transmembrane helix</keyword>
<feature type="region of interest" description="Disordered" evidence="18">
    <location>
        <begin position="209"/>
        <end position="228"/>
    </location>
</feature>
<evidence type="ECO:0000256" key="3">
    <source>
        <dbReference type="ARBA" id="ARBA00022475"/>
    </source>
</evidence>
<evidence type="ECO:0000256" key="5">
    <source>
        <dbReference type="ARBA" id="ARBA00022692"/>
    </source>
</evidence>
<evidence type="ECO:0000256" key="10">
    <source>
        <dbReference type="ARBA" id="ARBA00022837"/>
    </source>
</evidence>
<dbReference type="AlphaFoldDB" id="A0A067CQ66"/>
<keyword evidence="4" id="KW-0597">Phosphoprotein</keyword>
<dbReference type="InterPro" id="IPR000306">
    <property type="entry name" value="Znf_FYVE"/>
</dbReference>
<dbReference type="InterPro" id="IPR013083">
    <property type="entry name" value="Znf_RING/FYVE/PHD"/>
</dbReference>
<evidence type="ECO:0000256" key="18">
    <source>
        <dbReference type="SAM" id="MobiDB-lite"/>
    </source>
</evidence>
<gene>
    <name evidence="20" type="ORF">SPRG_04007</name>
</gene>
<dbReference type="KEGG" id="spar:SPRG_04007"/>
<dbReference type="InterPro" id="IPR011011">
    <property type="entry name" value="Znf_FYVE_PHD"/>
</dbReference>
<comment type="cofactor">
    <cofactor evidence="1">
        <name>Ca(2+)</name>
        <dbReference type="ChEBI" id="CHEBI:29108"/>
    </cofactor>
</comment>
<dbReference type="InterPro" id="IPR029058">
    <property type="entry name" value="AB_hydrolase_fold"/>
</dbReference>
<evidence type="ECO:0000256" key="2">
    <source>
        <dbReference type="ARBA" id="ARBA00004651"/>
    </source>
</evidence>
<keyword evidence="9" id="KW-0862">Zinc</keyword>
<dbReference type="PANTHER" id="PTHR45792">
    <property type="entry name" value="DIACYLGLYCEROL LIPASE HOMOLOG-RELATED"/>
    <property type="match status" value="1"/>
</dbReference>
<feature type="region of interest" description="Disordered" evidence="18">
    <location>
        <begin position="736"/>
        <end position="763"/>
    </location>
</feature>
<dbReference type="RefSeq" id="XP_012197987.1">
    <property type="nucleotide sequence ID" value="XM_012342597.1"/>
</dbReference>
<keyword evidence="6" id="KW-0479">Metal-binding</keyword>
<evidence type="ECO:0000256" key="13">
    <source>
        <dbReference type="ARBA" id="ARBA00023098"/>
    </source>
</evidence>
<keyword evidence="11" id="KW-0442">Lipid degradation</keyword>
<dbReference type="SUPFAM" id="SSF53474">
    <property type="entry name" value="alpha/beta-Hydrolases"/>
    <property type="match status" value="1"/>
</dbReference>
<evidence type="ECO:0000313" key="20">
    <source>
        <dbReference type="EMBL" id="KDO31390.1"/>
    </source>
</evidence>
<keyword evidence="8" id="KW-0378">Hydrolase</keyword>
<dbReference type="OrthoDB" id="70570at2759"/>
<evidence type="ECO:0000256" key="17">
    <source>
        <dbReference type="PROSITE-ProRule" id="PRU00091"/>
    </source>
</evidence>
<evidence type="ECO:0000259" key="19">
    <source>
        <dbReference type="PROSITE" id="PS50178"/>
    </source>
</evidence>
<evidence type="ECO:0000313" key="21">
    <source>
        <dbReference type="Proteomes" id="UP000030745"/>
    </source>
</evidence>
<dbReference type="SUPFAM" id="SSF57903">
    <property type="entry name" value="FYVE/PHD zinc finger"/>
    <property type="match status" value="2"/>
</dbReference>
<dbReference type="SMART" id="SM00064">
    <property type="entry name" value="FYVE"/>
    <property type="match status" value="2"/>
</dbReference>
<reference evidence="20 21" key="1">
    <citation type="journal article" date="2013" name="PLoS Genet.">
        <title>Distinctive expansion of potential virulence genes in the genome of the oomycete fish pathogen Saprolegnia parasitica.</title>
        <authorList>
            <person name="Jiang R.H."/>
            <person name="de Bruijn I."/>
            <person name="Haas B.J."/>
            <person name="Belmonte R."/>
            <person name="Lobach L."/>
            <person name="Christie J."/>
            <person name="van den Ackerveken G."/>
            <person name="Bottin A."/>
            <person name="Bulone V."/>
            <person name="Diaz-Moreno S.M."/>
            <person name="Dumas B."/>
            <person name="Fan L."/>
            <person name="Gaulin E."/>
            <person name="Govers F."/>
            <person name="Grenville-Briggs L.J."/>
            <person name="Horner N.R."/>
            <person name="Levin J.Z."/>
            <person name="Mammella M."/>
            <person name="Meijer H.J."/>
            <person name="Morris P."/>
            <person name="Nusbaum C."/>
            <person name="Oome S."/>
            <person name="Phillips A.J."/>
            <person name="van Rooyen D."/>
            <person name="Rzeszutek E."/>
            <person name="Saraiva M."/>
            <person name="Secombes C.J."/>
            <person name="Seidl M.F."/>
            <person name="Snel B."/>
            <person name="Stassen J.H."/>
            <person name="Sykes S."/>
            <person name="Tripathy S."/>
            <person name="van den Berg H."/>
            <person name="Vega-Arreguin J.C."/>
            <person name="Wawra S."/>
            <person name="Young S.K."/>
            <person name="Zeng Q."/>
            <person name="Dieguez-Uribeondo J."/>
            <person name="Russ C."/>
            <person name="Tyler B.M."/>
            <person name="van West P."/>
        </authorList>
    </citation>
    <scope>NUCLEOTIDE SEQUENCE [LARGE SCALE GENOMIC DNA]</scope>
    <source>
        <strain evidence="20 21">CBS 223.65</strain>
    </source>
</reference>
<dbReference type="OMA" id="RNEFMQS"/>
<dbReference type="Gene3D" id="3.30.40.10">
    <property type="entry name" value="Zinc/RING finger domain, C3HC4 (zinc finger)"/>
    <property type="match status" value="2"/>
</dbReference>
<dbReference type="Pfam" id="PF01764">
    <property type="entry name" value="Lipase_3"/>
    <property type="match status" value="1"/>
</dbReference>
<evidence type="ECO:0000256" key="4">
    <source>
        <dbReference type="ARBA" id="ARBA00022553"/>
    </source>
</evidence>
<dbReference type="Gene3D" id="3.40.50.1820">
    <property type="entry name" value="alpha/beta hydrolase"/>
    <property type="match status" value="1"/>
</dbReference>
<keyword evidence="14" id="KW-0472">Membrane</keyword>